<organism evidence="1 2">
    <name type="scientific">Amycolatopsis ultiminotia</name>
    <dbReference type="NCBI Taxonomy" id="543629"/>
    <lineage>
        <taxon>Bacteria</taxon>
        <taxon>Bacillati</taxon>
        <taxon>Actinomycetota</taxon>
        <taxon>Actinomycetes</taxon>
        <taxon>Pseudonocardiales</taxon>
        <taxon>Pseudonocardiaceae</taxon>
        <taxon>Amycolatopsis</taxon>
    </lineage>
</organism>
<dbReference type="Proteomes" id="UP001500689">
    <property type="component" value="Unassembled WGS sequence"/>
</dbReference>
<dbReference type="EMBL" id="BAAAZN010000017">
    <property type="protein sequence ID" value="GAA3571543.1"/>
    <property type="molecule type" value="Genomic_DNA"/>
</dbReference>
<reference evidence="2" key="1">
    <citation type="journal article" date="2019" name="Int. J. Syst. Evol. Microbiol.">
        <title>The Global Catalogue of Microorganisms (GCM) 10K type strain sequencing project: providing services to taxonomists for standard genome sequencing and annotation.</title>
        <authorList>
            <consortium name="The Broad Institute Genomics Platform"/>
            <consortium name="The Broad Institute Genome Sequencing Center for Infectious Disease"/>
            <person name="Wu L."/>
            <person name="Ma J."/>
        </authorList>
    </citation>
    <scope>NUCLEOTIDE SEQUENCE [LARGE SCALE GENOMIC DNA]</scope>
    <source>
        <strain evidence="2">JCM 16898</strain>
    </source>
</reference>
<proteinExistence type="predicted"/>
<gene>
    <name evidence="1" type="ORF">GCM10022222_64600</name>
</gene>
<protein>
    <submittedName>
        <fullName evidence="1">Uncharacterized protein</fullName>
    </submittedName>
</protein>
<accession>A0ABP6XSZ3</accession>
<keyword evidence="2" id="KW-1185">Reference proteome</keyword>
<comment type="caution">
    <text evidence="1">The sequence shown here is derived from an EMBL/GenBank/DDBJ whole genome shotgun (WGS) entry which is preliminary data.</text>
</comment>
<evidence type="ECO:0000313" key="2">
    <source>
        <dbReference type="Proteomes" id="UP001500689"/>
    </source>
</evidence>
<name>A0ABP6XSZ3_9PSEU</name>
<sequence>MAAKQWCAYRGTPLGVLPTGEALHAGTDLRDGMTVRRSAALRPIPVSTRGLVAA</sequence>
<evidence type="ECO:0000313" key="1">
    <source>
        <dbReference type="EMBL" id="GAA3571543.1"/>
    </source>
</evidence>